<keyword evidence="1" id="KW-1133">Transmembrane helix</keyword>
<keyword evidence="1" id="KW-0472">Membrane</keyword>
<accession>A0A7D7XUW6</accession>
<proteinExistence type="predicted"/>
<feature type="transmembrane region" description="Helical" evidence="1">
    <location>
        <begin position="220"/>
        <end position="246"/>
    </location>
</feature>
<dbReference type="AlphaFoldDB" id="A0A7D7XUW6"/>
<protein>
    <submittedName>
        <fullName evidence="2">MG_279/MG_280 family protein</fullName>
    </submittedName>
</protein>
<sequence length="301" mass="34322">MVKFFNKLIKRLIYVIGLIFVLLLGGLGATAYVFHDNISTYYKNFQDKNNTLLNQTREVLFDVQRITSNPDLSTIPMRIDSAINTVDGSLDQFKTTISNTKSNVSSVEQSIQDIKESLKKNEFTLRLLSKEDYDNTMRRLDQFQTTAKDLNDKVIPNAEKIIDNVSTDLVDARKLHDIIDISQLLQNVDKTVEPISNIVNSLLEINNAVDSDKFSGSLKFVSFILMTVSSSLLSLGLLTFILRLIFYRSINGYVVKRSKAKEQLAEFFEKACQLYPELSNELVRGAEPIKQPETRTERYPE</sequence>
<evidence type="ECO:0000256" key="1">
    <source>
        <dbReference type="SAM" id="Phobius"/>
    </source>
</evidence>
<dbReference type="RefSeq" id="WP_182078661.1">
    <property type="nucleotide sequence ID" value="NZ_CP059674.1"/>
</dbReference>
<dbReference type="InterPro" id="IPR030940">
    <property type="entry name" value="MG279/MG280"/>
</dbReference>
<gene>
    <name evidence="2" type="ORF">H3143_02625</name>
</gene>
<feature type="transmembrane region" description="Helical" evidence="1">
    <location>
        <begin position="12"/>
        <end position="34"/>
    </location>
</feature>
<dbReference type="NCBIfam" id="TIGR04527">
    <property type="entry name" value="mycoplas_twoTM"/>
    <property type="match status" value="1"/>
</dbReference>
<dbReference type="EMBL" id="CP059674">
    <property type="protein sequence ID" value="QMT98374.1"/>
    <property type="molecule type" value="Genomic_DNA"/>
</dbReference>
<name>A0A7D7XUW6_9MOLU</name>
<evidence type="ECO:0000313" key="3">
    <source>
        <dbReference type="Proteomes" id="UP000514704"/>
    </source>
</evidence>
<keyword evidence="3" id="KW-1185">Reference proteome</keyword>
<evidence type="ECO:0000313" key="2">
    <source>
        <dbReference type="EMBL" id="QMT98374.1"/>
    </source>
</evidence>
<dbReference type="Pfam" id="PF23067">
    <property type="entry name" value="MG280"/>
    <property type="match status" value="1"/>
</dbReference>
<dbReference type="Proteomes" id="UP000514704">
    <property type="component" value="Chromosome"/>
</dbReference>
<keyword evidence="1" id="KW-0812">Transmembrane</keyword>
<dbReference type="KEGG" id="mtuy:H3143_02625"/>
<reference evidence="2 3" key="1">
    <citation type="journal article" date="2017" name="Int. J. Syst. Evol. Microbiol.">
        <title>Mycoplasma tullyi sp. nov., isolated from penguins of the genus Spheniscus.</title>
        <authorList>
            <person name="Yavari C.A."/>
            <person name="Ramirez A.S."/>
            <person name="Nicholas R.A.J."/>
            <person name="Radford A.D."/>
            <person name="Darby A.C."/>
            <person name="Bradbury J.M."/>
        </authorList>
    </citation>
    <scope>NUCLEOTIDE SEQUENCE [LARGE SCALE GENOMIC DNA]</scope>
    <source>
        <strain evidence="2 3">56A97T</strain>
    </source>
</reference>
<organism evidence="2 3">
    <name type="scientific">Mycoplasma tullyi</name>
    <dbReference type="NCBI Taxonomy" id="1612150"/>
    <lineage>
        <taxon>Bacteria</taxon>
        <taxon>Bacillati</taxon>
        <taxon>Mycoplasmatota</taxon>
        <taxon>Mollicutes</taxon>
        <taxon>Mycoplasmataceae</taxon>
        <taxon>Mycoplasma</taxon>
    </lineage>
</organism>